<evidence type="ECO:0000313" key="9">
    <source>
        <dbReference type="EMBL" id="KAK3169807.1"/>
    </source>
</evidence>
<evidence type="ECO:0000256" key="3">
    <source>
        <dbReference type="ARBA" id="ARBA00009295"/>
    </source>
</evidence>
<comment type="similarity">
    <text evidence="3">Belongs to the fatty acid desaturase type 1 family.</text>
</comment>
<proteinExistence type="inferred from homology"/>
<gene>
    <name evidence="9" type="ORF">OEA41_009191</name>
</gene>
<evidence type="ECO:0000259" key="8">
    <source>
        <dbReference type="Pfam" id="PF11960"/>
    </source>
</evidence>
<feature type="compositionally biased region" description="Polar residues" evidence="6">
    <location>
        <begin position="24"/>
        <end position="38"/>
    </location>
</feature>
<dbReference type="GO" id="GO:0006629">
    <property type="term" value="P:lipid metabolic process"/>
    <property type="evidence" value="ECO:0007669"/>
    <property type="project" value="InterPro"/>
</dbReference>
<evidence type="ECO:0000259" key="7">
    <source>
        <dbReference type="Pfam" id="PF00487"/>
    </source>
</evidence>
<dbReference type="GO" id="GO:0016020">
    <property type="term" value="C:membrane"/>
    <property type="evidence" value="ECO:0007669"/>
    <property type="project" value="UniProtKB-SubCell"/>
</dbReference>
<dbReference type="EMBL" id="JASNWA010000009">
    <property type="protein sequence ID" value="KAK3169807.1"/>
    <property type="molecule type" value="Genomic_DNA"/>
</dbReference>
<dbReference type="InterPro" id="IPR005804">
    <property type="entry name" value="FA_desaturase_dom"/>
</dbReference>
<feature type="domain" description="Fatty acid desaturase" evidence="7">
    <location>
        <begin position="162"/>
        <end position="448"/>
    </location>
</feature>
<protein>
    <submittedName>
        <fullName evidence="9">Uncharacterized protein</fullName>
    </submittedName>
</protein>
<dbReference type="GO" id="GO:0016717">
    <property type="term" value="F:oxidoreductase activity, acting on paired donors, with oxidation of a pair of donors resulting in the reduction of molecular oxygen to two molecules of water"/>
    <property type="evidence" value="ECO:0007669"/>
    <property type="project" value="InterPro"/>
</dbReference>
<comment type="subcellular location">
    <subcellularLocation>
        <location evidence="1">Membrane</location>
    </subcellularLocation>
</comment>
<evidence type="ECO:0000313" key="10">
    <source>
        <dbReference type="Proteomes" id="UP001276659"/>
    </source>
</evidence>
<keyword evidence="5" id="KW-0472">Membrane</keyword>
<feature type="region of interest" description="Disordered" evidence="6">
    <location>
        <begin position="1"/>
        <end position="70"/>
    </location>
</feature>
<sequence>MPLRKPTSTMSTASLLQKSPPAAMSTSVDTSNKTTPASSRDRSQSHSQTSLSSLGSPSEDKPAENLLSPTDPKIIDALNKAFPEEVQRAGQLIDSNGDEFEIPNFTISDIRAAIPAHCLERSTSRSLAYVGRDLLYLAVTWLVCHKFITSEHIPSPFLRGIGWVLYTFLQGCIGTGLWVLAHECGHGAFSPSKTVNDTLGFFCHTALLVPYFAWKITHGMHHAHTGHMQKDMVFVPKTRDQYASKLRKLTHEISELCEETPIVTAVTLIGQQLLGWILYITTNVTGTDYYTGRKDGRGFGKKSGFFGGVNHFQPSTPLINQKDEKLIVYSDLGLAFMAGLFYYVGANFGWWNLTVWYFIPYLWVNHWLVAITYLQHTDPSLPHYEDGAWNFQRGAAATIDRDLGLIGTYLMHGIISTHVLHHFVSTIPFYHADEASDAIKPVLGKHYRQKIGGFWYFVGEMWMAARECQWVEPCPDVEGEGKNVFFYKNRNNRGVPPAKLPKPEVNPLKY</sequence>
<comment type="pathway">
    <text evidence="2">Lipid metabolism.</text>
</comment>
<dbReference type="Proteomes" id="UP001276659">
    <property type="component" value="Unassembled WGS sequence"/>
</dbReference>
<evidence type="ECO:0000256" key="4">
    <source>
        <dbReference type="ARBA" id="ARBA00023002"/>
    </source>
</evidence>
<organism evidence="9 10">
    <name type="scientific">Lepraria neglecta</name>
    <dbReference type="NCBI Taxonomy" id="209136"/>
    <lineage>
        <taxon>Eukaryota</taxon>
        <taxon>Fungi</taxon>
        <taxon>Dikarya</taxon>
        <taxon>Ascomycota</taxon>
        <taxon>Pezizomycotina</taxon>
        <taxon>Lecanoromycetes</taxon>
        <taxon>OSLEUM clade</taxon>
        <taxon>Lecanoromycetidae</taxon>
        <taxon>Lecanorales</taxon>
        <taxon>Lecanorineae</taxon>
        <taxon>Stereocaulaceae</taxon>
        <taxon>Lepraria</taxon>
    </lineage>
</organism>
<reference evidence="9" key="1">
    <citation type="submission" date="2022-11" db="EMBL/GenBank/DDBJ databases">
        <title>Chromosomal genome sequence assembly and mating type (MAT) locus characterization of the leprose asexual lichenized fungus Lepraria neglecta (Nyl.) Erichsen.</title>
        <authorList>
            <person name="Allen J.L."/>
            <person name="Pfeffer B."/>
        </authorList>
    </citation>
    <scope>NUCLEOTIDE SEQUENCE</scope>
    <source>
        <strain evidence="9">Allen 5258</strain>
    </source>
</reference>
<feature type="compositionally biased region" description="Low complexity" evidence="6">
    <location>
        <begin position="45"/>
        <end position="57"/>
    </location>
</feature>
<dbReference type="PANTHER" id="PTHR32100">
    <property type="entry name" value="OMEGA-6 FATTY ACID DESATURASE, CHLOROPLASTIC"/>
    <property type="match status" value="1"/>
</dbReference>
<evidence type="ECO:0000256" key="1">
    <source>
        <dbReference type="ARBA" id="ARBA00004370"/>
    </source>
</evidence>
<dbReference type="InterPro" id="IPR012171">
    <property type="entry name" value="Fatty_acid_desaturase"/>
</dbReference>
<dbReference type="AlphaFoldDB" id="A0AAD9Z4E7"/>
<accession>A0AAD9Z4E7</accession>
<evidence type="ECO:0000256" key="6">
    <source>
        <dbReference type="SAM" id="MobiDB-lite"/>
    </source>
</evidence>
<feature type="compositionally biased region" description="Polar residues" evidence="6">
    <location>
        <begin position="1"/>
        <end position="17"/>
    </location>
</feature>
<feature type="domain" description="Fatty acid desaturase N-terminal" evidence="8">
    <location>
        <begin position="93"/>
        <end position="135"/>
    </location>
</feature>
<comment type="caution">
    <text evidence="9">The sequence shown here is derived from an EMBL/GenBank/DDBJ whole genome shotgun (WGS) entry which is preliminary data.</text>
</comment>
<evidence type="ECO:0000256" key="2">
    <source>
        <dbReference type="ARBA" id="ARBA00005189"/>
    </source>
</evidence>
<dbReference type="Pfam" id="PF11960">
    <property type="entry name" value="DUF3474"/>
    <property type="match status" value="1"/>
</dbReference>
<name>A0AAD9Z4E7_9LECA</name>
<dbReference type="CDD" id="cd03507">
    <property type="entry name" value="Delta12-FADS-like"/>
    <property type="match status" value="1"/>
</dbReference>
<keyword evidence="10" id="KW-1185">Reference proteome</keyword>
<dbReference type="InterPro" id="IPR021863">
    <property type="entry name" value="FAS_N"/>
</dbReference>
<keyword evidence="4" id="KW-0560">Oxidoreductase</keyword>
<dbReference type="Pfam" id="PF00487">
    <property type="entry name" value="FA_desaturase"/>
    <property type="match status" value="1"/>
</dbReference>
<evidence type="ECO:0000256" key="5">
    <source>
        <dbReference type="ARBA" id="ARBA00023136"/>
    </source>
</evidence>